<accession>A0AAV8AHD5</accession>
<evidence type="ECO:0000256" key="2">
    <source>
        <dbReference type="SAM" id="MobiDB-lite"/>
    </source>
</evidence>
<organism evidence="4 5">
    <name type="scientific">Anaeramoeba flamelloides</name>
    <dbReference type="NCBI Taxonomy" id="1746091"/>
    <lineage>
        <taxon>Eukaryota</taxon>
        <taxon>Metamonada</taxon>
        <taxon>Anaeramoebidae</taxon>
        <taxon>Anaeramoeba</taxon>
    </lineage>
</organism>
<protein>
    <submittedName>
        <fullName evidence="4">Muskelin</fullName>
    </submittedName>
</protein>
<dbReference type="EMBL" id="JANTQA010000008">
    <property type="protein sequence ID" value="KAJ3452325.1"/>
    <property type="molecule type" value="Genomic_DNA"/>
</dbReference>
<feature type="region of interest" description="Disordered" evidence="2">
    <location>
        <begin position="115"/>
        <end position="162"/>
    </location>
</feature>
<dbReference type="InterPro" id="IPR015915">
    <property type="entry name" value="Kelch-typ_b-propeller"/>
</dbReference>
<dbReference type="PANTHER" id="PTHR15526">
    <property type="entry name" value="MUSKELIN"/>
    <property type="match status" value="1"/>
</dbReference>
<keyword evidence="1" id="KW-0677">Repeat</keyword>
<feature type="compositionally biased region" description="Low complexity" evidence="2">
    <location>
        <begin position="512"/>
        <end position="526"/>
    </location>
</feature>
<feature type="region of interest" description="Disordered" evidence="2">
    <location>
        <begin position="512"/>
        <end position="605"/>
    </location>
</feature>
<dbReference type="SUPFAM" id="SSF117281">
    <property type="entry name" value="Kelch motif"/>
    <property type="match status" value="1"/>
</dbReference>
<proteinExistence type="predicted"/>
<feature type="compositionally biased region" description="Basic residues" evidence="2">
    <location>
        <begin position="530"/>
        <end position="549"/>
    </location>
</feature>
<feature type="compositionally biased region" description="Basic residues" evidence="2">
    <location>
        <begin position="139"/>
        <end position="154"/>
    </location>
</feature>
<dbReference type="Gene3D" id="2.120.10.80">
    <property type="entry name" value="Kelch-type beta propeller"/>
    <property type="match status" value="1"/>
</dbReference>
<evidence type="ECO:0000259" key="3">
    <source>
        <dbReference type="Pfam" id="PF06588"/>
    </source>
</evidence>
<feature type="region of interest" description="Disordered" evidence="2">
    <location>
        <begin position="14"/>
        <end position="33"/>
    </location>
</feature>
<feature type="compositionally biased region" description="Acidic residues" evidence="2">
    <location>
        <begin position="569"/>
        <end position="586"/>
    </location>
</feature>
<evidence type="ECO:0000313" key="5">
    <source>
        <dbReference type="Proteomes" id="UP001146793"/>
    </source>
</evidence>
<reference evidence="4" key="1">
    <citation type="submission" date="2022-08" db="EMBL/GenBank/DDBJ databases">
        <title>Novel sulphate-reducing endosymbionts in the free-living metamonad Anaeramoeba.</title>
        <authorList>
            <person name="Jerlstrom-Hultqvist J."/>
            <person name="Cepicka I."/>
            <person name="Gallot-Lavallee L."/>
            <person name="Salas-Leiva D."/>
            <person name="Curtis B.A."/>
            <person name="Zahonova K."/>
            <person name="Pipaliya S."/>
            <person name="Dacks J."/>
            <person name="Roger A.J."/>
        </authorList>
    </citation>
    <scope>NUCLEOTIDE SEQUENCE</scope>
    <source>
        <strain evidence="4">Busselton2</strain>
    </source>
</reference>
<feature type="compositionally biased region" description="Polar residues" evidence="2">
    <location>
        <begin position="115"/>
        <end position="138"/>
    </location>
</feature>
<dbReference type="InterPro" id="IPR052456">
    <property type="entry name" value="CTLH_complex_component"/>
</dbReference>
<comment type="caution">
    <text evidence="4">The sequence shown here is derived from an EMBL/GenBank/DDBJ whole genome shotgun (WGS) entry which is preliminary data.</text>
</comment>
<feature type="compositionally biased region" description="Basic and acidic residues" evidence="2">
    <location>
        <begin position="411"/>
        <end position="429"/>
    </location>
</feature>
<dbReference type="Proteomes" id="UP001146793">
    <property type="component" value="Unassembled WGS sequence"/>
</dbReference>
<sequence length="1001" mass="118701">MKKRLQKLNYTIQNFSSFSPPHHPNNLQKSPNNDQDLWITKGISNEYVIFQFKHPQSLVCNATVISHSFNSKRKRLRSSVSRVRILGYLKKKRASKFNTKNDAKRKLKKKKFCDQTQKQIHTQTATKTRVPPQITTTQKKSKKKNNKKLKKNSKKNLLFKSQETPIQKKKIKKFQNGRWVILYEGDLEKQKMPGKCNLRSPLTQEPINLTFLKIVPLESLEKTTNYSIYSVSFEGVVNKESKQRKKKAKNNLKNQLAVTSILPYLRTNGYFEVFHELEKRYSHPKFENPIISQLFKKLVLDGDWSFLESKFFTSLHLKGLFKEFISKKPILGNFEFLFNPDSQMKSRALQNRGSPSKTEKHQILLDNGNQILYLINTFNQSKKNESINIWKLQLKKENAKQQEQEQEQEQEQNRIQKEKQKEKQQEKEKEKNSFKYYWDKVEPRGKFIPKLPSNYSSIFDPVQQQILILAGFLPEHYPLFYVFDIRTSKWNFRYPQKASRLITMLFHNNRQRNLQQQQQEQQQQQQEMRRKMRQRMRLSRRSMRARMRGRYQNNSDTDGNENDYYNTEDANEDENDNDYDDDDDENSGNINDYNERQKKSNQSKLQLEIIKDHKMVIDSENRMIYVYGGRNNGFNYFGLYGFNMNDNEWKLIRDYDEKKENDSSILKSRCYHGMVLFKKKYFLNQNSKSQFGCTEKNIPMELCNGDNFLIIIGGIEIHNNLPNKKIICYDITNDKVFPLFSQIDSFPRSINFSQSQLIQSTCEIIVQTNTNYRSQLSIFSLTDQKWKYPKFVHSRNNNENRDNYNYNNNNNRNYNNNMNNSNNNNGNINKKPKNFKNTSPQNRIMPDVIVHPKTGQIWMGFGYEHNLKKPIQDRFFNDLWKCNLKKSTGNDILLYSKFLIRKQQAIEMLNDANVSQSQVFDFIRTHVQKAAPKPIFNTNNSNCNSLSLPSKIVLEIIFGNNNNLNREQIKKKRINLFSELINFFPKDMIPSQHDIEMILNN</sequence>
<feature type="domain" description="Muskelin N-terminal" evidence="3">
    <location>
        <begin position="182"/>
        <end position="282"/>
    </location>
</feature>
<dbReference type="PANTHER" id="PTHR15526:SF5">
    <property type="entry name" value="MUSKELIN"/>
    <property type="match status" value="1"/>
</dbReference>
<dbReference type="AlphaFoldDB" id="A0AAV8AHD5"/>
<dbReference type="GO" id="GO:0005737">
    <property type="term" value="C:cytoplasm"/>
    <property type="evidence" value="ECO:0007669"/>
    <property type="project" value="TreeGrafter"/>
</dbReference>
<dbReference type="InterPro" id="IPR010565">
    <property type="entry name" value="Muskelin_N"/>
</dbReference>
<feature type="region of interest" description="Disordered" evidence="2">
    <location>
        <begin position="403"/>
        <end position="429"/>
    </location>
</feature>
<evidence type="ECO:0000256" key="1">
    <source>
        <dbReference type="ARBA" id="ARBA00022737"/>
    </source>
</evidence>
<evidence type="ECO:0000313" key="4">
    <source>
        <dbReference type="EMBL" id="KAJ3452325.1"/>
    </source>
</evidence>
<dbReference type="Gene3D" id="2.60.120.260">
    <property type="entry name" value="Galactose-binding domain-like"/>
    <property type="match status" value="1"/>
</dbReference>
<name>A0AAV8AHD5_9EUKA</name>
<gene>
    <name evidence="4" type="ORF">M0812_04090</name>
</gene>
<dbReference type="Pfam" id="PF06588">
    <property type="entry name" value="Muskelin_N"/>
    <property type="match status" value="1"/>
</dbReference>